<protein>
    <recommendedName>
        <fullName evidence="1">non-specific serine/threonine protein kinase</fullName>
        <ecNumber evidence="1">2.7.11.1</ecNumber>
    </recommendedName>
</protein>
<dbReference type="EMBL" id="CALNXI010002607">
    <property type="protein sequence ID" value="CAH3189343.1"/>
    <property type="molecule type" value="Genomic_DNA"/>
</dbReference>
<feature type="domain" description="Protein kinase" evidence="3">
    <location>
        <begin position="48"/>
        <end position="464"/>
    </location>
</feature>
<dbReference type="InterPro" id="IPR000719">
    <property type="entry name" value="Prot_kinase_dom"/>
</dbReference>
<organism evidence="4 5">
    <name type="scientific">Porites evermanni</name>
    <dbReference type="NCBI Taxonomy" id="104178"/>
    <lineage>
        <taxon>Eukaryota</taxon>
        <taxon>Metazoa</taxon>
        <taxon>Cnidaria</taxon>
        <taxon>Anthozoa</taxon>
        <taxon>Hexacorallia</taxon>
        <taxon>Scleractinia</taxon>
        <taxon>Fungiina</taxon>
        <taxon>Poritidae</taxon>
        <taxon>Porites</taxon>
    </lineage>
</organism>
<dbReference type="SMART" id="SM00220">
    <property type="entry name" value="S_TKc"/>
    <property type="match status" value="1"/>
</dbReference>
<evidence type="ECO:0000259" key="3">
    <source>
        <dbReference type="PROSITE" id="PS50011"/>
    </source>
</evidence>
<dbReference type="InterPro" id="IPR050235">
    <property type="entry name" value="CK1_Ser-Thr_kinase"/>
</dbReference>
<feature type="compositionally biased region" description="Low complexity" evidence="2">
    <location>
        <begin position="535"/>
        <end position="560"/>
    </location>
</feature>
<reference evidence="4 5" key="1">
    <citation type="submission" date="2022-05" db="EMBL/GenBank/DDBJ databases">
        <authorList>
            <consortium name="Genoscope - CEA"/>
            <person name="William W."/>
        </authorList>
    </citation>
    <scope>NUCLEOTIDE SEQUENCE [LARGE SCALE GENOMIC DNA]</scope>
</reference>
<dbReference type="Pfam" id="PF00069">
    <property type="entry name" value="Pkinase"/>
    <property type="match status" value="1"/>
</dbReference>
<evidence type="ECO:0000313" key="5">
    <source>
        <dbReference type="Proteomes" id="UP001159427"/>
    </source>
</evidence>
<proteinExistence type="predicted"/>
<evidence type="ECO:0000313" key="4">
    <source>
        <dbReference type="EMBL" id="CAH3189343.1"/>
    </source>
</evidence>
<dbReference type="Gene3D" id="1.10.510.10">
    <property type="entry name" value="Transferase(Phosphotransferase) domain 1"/>
    <property type="match status" value="1"/>
</dbReference>
<dbReference type="InterPro" id="IPR008271">
    <property type="entry name" value="Ser/Thr_kinase_AS"/>
</dbReference>
<name>A0ABN8SCV9_9CNID</name>
<comment type="caution">
    <text evidence="4">The sequence shown here is derived from an EMBL/GenBank/DDBJ whole genome shotgun (WGS) entry which is preliminary data.</text>
</comment>
<feature type="compositionally biased region" description="Basic and acidic residues" evidence="2">
    <location>
        <begin position="496"/>
        <end position="510"/>
    </location>
</feature>
<feature type="compositionally biased region" description="Basic residues" evidence="2">
    <location>
        <begin position="1"/>
        <end position="14"/>
    </location>
</feature>
<dbReference type="PROSITE" id="PS50011">
    <property type="entry name" value="PROTEIN_KINASE_DOM"/>
    <property type="match status" value="1"/>
</dbReference>
<gene>
    <name evidence="4" type="ORF">PEVE_00019322</name>
</gene>
<dbReference type="Proteomes" id="UP001159427">
    <property type="component" value="Unassembled WGS sequence"/>
</dbReference>
<feature type="region of interest" description="Disordered" evidence="2">
    <location>
        <begin position="1"/>
        <end position="27"/>
    </location>
</feature>
<dbReference type="Gene3D" id="3.30.200.20">
    <property type="entry name" value="Phosphorylase Kinase, domain 1"/>
    <property type="match status" value="1"/>
</dbReference>
<accession>A0ABN8SCV9</accession>
<feature type="compositionally biased region" description="Polar residues" evidence="2">
    <location>
        <begin position="477"/>
        <end position="494"/>
    </location>
</feature>
<keyword evidence="5" id="KW-1185">Reference proteome</keyword>
<dbReference type="InterPro" id="IPR011009">
    <property type="entry name" value="Kinase-like_dom_sf"/>
</dbReference>
<dbReference type="EC" id="2.7.11.1" evidence="1"/>
<feature type="region of interest" description="Disordered" evidence="2">
    <location>
        <begin position="470"/>
        <end position="579"/>
    </location>
</feature>
<evidence type="ECO:0000256" key="2">
    <source>
        <dbReference type="SAM" id="MobiDB-lite"/>
    </source>
</evidence>
<dbReference type="PANTHER" id="PTHR11909">
    <property type="entry name" value="CASEIN KINASE-RELATED"/>
    <property type="match status" value="1"/>
</dbReference>
<dbReference type="SUPFAM" id="SSF56112">
    <property type="entry name" value="Protein kinase-like (PK-like)"/>
    <property type="match status" value="1"/>
</dbReference>
<evidence type="ECO:0000256" key="1">
    <source>
        <dbReference type="ARBA" id="ARBA00012513"/>
    </source>
</evidence>
<dbReference type="PROSITE" id="PS00108">
    <property type="entry name" value="PROTEIN_KINASE_ST"/>
    <property type="match status" value="1"/>
</dbReference>
<sequence length="579" mass="65841">MSSAKAKPRKRKPAATKAPAATKKPRKPRGMIELPVGIILTDLTKKTWRIGRLIGWGGFGALYLASPDNGSAVGENAEHVIKVWTKAYFKAYICSIHTHILVAGWNCTTCILASLCKGIQGCKKFVFLWRITPPQAHSINYDYYSQYNHHWLVKSGHKYRAASWGQLNKTFTSEFCKCSHCFGSVNNSYPCILYLQNVKYLIPFYLQEPHTNGPLFTELAFYQRVAKPELINSWCKSRRLKHLGVPMFLGSGSFDHNSTKLRFLVMERYGKDVEELFLSSGRRFDVSTVLMLGLRVLDALEYIHAHEYTHGDIKGSNLMMGFAKSRTGQVYLLDYGLVYRFNPEGKHKEYKEDPKRKHDGTIEFTSRDAHNGVVTSRRGDLEILGYVMLQWLCDRLPWEKNLNDKEYVRNEKTRYMNDIPKLMKDCFHGNHPVEIQRYLEYVNTLKYEEEPDYEHIRKLFRDGLKRRGCTDDGKNVKLTSGKASPPSTTASTELCNGHDKVENETRDNASRQKSGARKRKSEDTYSPSTGKKSKASPVKKVAAAKKGTSAAAKKTAVAKPQRGSPRKRRPVMVDTATSP</sequence>